<dbReference type="OrthoDB" id="7063662at2"/>
<gene>
    <name evidence="1" type="ORF">TBH_C1580</name>
</gene>
<evidence type="ECO:0000313" key="1">
    <source>
        <dbReference type="EMBL" id="BAO44497.1"/>
    </source>
</evidence>
<dbReference type="RefSeq" id="WP_041067402.1">
    <property type="nucleotide sequence ID" value="NZ_AP012273.1"/>
</dbReference>
<dbReference type="KEGG" id="tbn:TBH_C1580"/>
<reference evidence="1 2" key="1">
    <citation type="journal article" date="2014" name="PLoS ONE">
        <title>Physiological and genomic features of a novel sulfur-oxidizing gammaproteobacterium belonging to a previously uncultivated symbiotic lineage isolated from a hydrothermal vent.</title>
        <authorList>
            <person name="Nunoura T."/>
            <person name="Takaki Y."/>
            <person name="Kazama H."/>
            <person name="Kakuta J."/>
            <person name="Shimamura S."/>
            <person name="Makita H."/>
            <person name="Hirai M."/>
            <person name="Miyazaki M."/>
            <person name="Takai K."/>
        </authorList>
    </citation>
    <scope>NUCLEOTIDE SEQUENCE [LARGE SCALE GENOMIC DNA]</scope>
    <source>
        <strain evidence="1 2">Hiromi1</strain>
    </source>
</reference>
<keyword evidence="2" id="KW-1185">Reference proteome</keyword>
<name>A0A7U6JI61_9GAMM</name>
<dbReference type="AlphaFoldDB" id="A0A7U6JI61"/>
<dbReference type="Proteomes" id="UP000031631">
    <property type="component" value="Chromosome"/>
</dbReference>
<accession>A0A7U6JI61</accession>
<proteinExistence type="predicted"/>
<evidence type="ECO:0000313" key="2">
    <source>
        <dbReference type="Proteomes" id="UP000031631"/>
    </source>
</evidence>
<dbReference type="EMBL" id="AP012273">
    <property type="protein sequence ID" value="BAO44497.1"/>
    <property type="molecule type" value="Genomic_DNA"/>
</dbReference>
<protein>
    <recommendedName>
        <fullName evidence="3">Phosphodiesterase</fullName>
    </recommendedName>
</protein>
<organism evidence="1 2">
    <name type="scientific">Thiolapillus brandeum</name>
    <dbReference type="NCBI Taxonomy" id="1076588"/>
    <lineage>
        <taxon>Bacteria</taxon>
        <taxon>Pseudomonadati</taxon>
        <taxon>Pseudomonadota</taxon>
        <taxon>Gammaproteobacteria</taxon>
        <taxon>Chromatiales</taxon>
        <taxon>Sedimenticolaceae</taxon>
        <taxon>Thiolapillus</taxon>
    </lineage>
</organism>
<evidence type="ECO:0008006" key="3">
    <source>
        <dbReference type="Google" id="ProtNLM"/>
    </source>
</evidence>
<sequence length="98" mass="10900">MMKALLISVALFAIPLTGISEVLLIDAIADEQQSSIAHPGHGDTMTEVEHRFGAPRTRHSPVGDPPITRWDYDEFSVYFEYDKVLTTVLKRKKGSASQ</sequence>